<dbReference type="InterPro" id="IPR023187">
    <property type="entry name" value="Tscrpt_reg_MarR-type_CS"/>
</dbReference>
<dbReference type="RefSeq" id="WP_115534484.1">
    <property type="nucleotide sequence ID" value="NZ_QRGA01000008.1"/>
</dbReference>
<dbReference type="InterPro" id="IPR036388">
    <property type="entry name" value="WH-like_DNA-bd_sf"/>
</dbReference>
<keyword evidence="6" id="KW-1185">Reference proteome</keyword>
<evidence type="ECO:0000256" key="2">
    <source>
        <dbReference type="ARBA" id="ARBA00023125"/>
    </source>
</evidence>
<gene>
    <name evidence="5" type="ORF">DWV00_15600</name>
</gene>
<dbReference type="GO" id="GO:0003677">
    <property type="term" value="F:DNA binding"/>
    <property type="evidence" value="ECO:0007669"/>
    <property type="project" value="UniProtKB-KW"/>
</dbReference>
<keyword evidence="3" id="KW-0804">Transcription</keyword>
<dbReference type="PANTHER" id="PTHR33164:SF105">
    <property type="entry name" value="TRANSCRIPTIONAL REPRESSOR PROTEIN-RELATED"/>
    <property type="match status" value="1"/>
</dbReference>
<dbReference type="PROSITE" id="PS50995">
    <property type="entry name" value="HTH_MARR_2"/>
    <property type="match status" value="1"/>
</dbReference>
<comment type="caution">
    <text evidence="5">The sequence shown here is derived from an EMBL/GenBank/DDBJ whole genome shotgun (WGS) entry which is preliminary data.</text>
</comment>
<evidence type="ECO:0000256" key="1">
    <source>
        <dbReference type="ARBA" id="ARBA00023015"/>
    </source>
</evidence>
<accession>A0A3D8JXY1</accession>
<organism evidence="5 6">
    <name type="scientific">Trinickia dinghuensis</name>
    <dbReference type="NCBI Taxonomy" id="2291023"/>
    <lineage>
        <taxon>Bacteria</taxon>
        <taxon>Pseudomonadati</taxon>
        <taxon>Pseudomonadota</taxon>
        <taxon>Betaproteobacteria</taxon>
        <taxon>Burkholderiales</taxon>
        <taxon>Burkholderiaceae</taxon>
        <taxon>Trinickia</taxon>
    </lineage>
</organism>
<reference evidence="5 6" key="1">
    <citation type="submission" date="2018-08" db="EMBL/GenBank/DDBJ databases">
        <title>Paraburkholderia sp. DHOM06 isolated from forest soil.</title>
        <authorList>
            <person name="Gao Z.-H."/>
            <person name="Qiu L.-H."/>
        </authorList>
    </citation>
    <scope>NUCLEOTIDE SEQUENCE [LARGE SCALE GENOMIC DNA]</scope>
    <source>
        <strain evidence="5 6">DHOM06</strain>
    </source>
</reference>
<dbReference type="PANTHER" id="PTHR33164">
    <property type="entry name" value="TRANSCRIPTIONAL REGULATOR, MARR FAMILY"/>
    <property type="match status" value="1"/>
</dbReference>
<dbReference type="EMBL" id="QRGA01000008">
    <property type="protein sequence ID" value="RDU97958.1"/>
    <property type="molecule type" value="Genomic_DNA"/>
</dbReference>
<dbReference type="PROSITE" id="PS01117">
    <property type="entry name" value="HTH_MARR_1"/>
    <property type="match status" value="1"/>
</dbReference>
<dbReference type="Proteomes" id="UP000256838">
    <property type="component" value="Unassembled WGS sequence"/>
</dbReference>
<dbReference type="PRINTS" id="PR00598">
    <property type="entry name" value="HTHMARR"/>
</dbReference>
<dbReference type="SUPFAM" id="SSF46785">
    <property type="entry name" value="Winged helix' DNA-binding domain"/>
    <property type="match status" value="1"/>
</dbReference>
<dbReference type="AlphaFoldDB" id="A0A3D8JXY1"/>
<keyword evidence="1" id="KW-0805">Transcription regulation</keyword>
<evidence type="ECO:0000313" key="5">
    <source>
        <dbReference type="EMBL" id="RDU97958.1"/>
    </source>
</evidence>
<sequence>MKTKAPAKKGQASGLSLCNGAALRKAARRLSQLYDDVLAPCGLRLSQHSALVHIERAGAPTMSELAKDMVLDRSALSHNLGPLERDGFVEVTVDEADRRSRRIVLTAAGRKKLVESKALWAQAQQRFEGAYGARKAERLRELLADICSDELHDAFFGERAAG</sequence>
<dbReference type="Gene3D" id="1.10.10.10">
    <property type="entry name" value="Winged helix-like DNA-binding domain superfamily/Winged helix DNA-binding domain"/>
    <property type="match status" value="1"/>
</dbReference>
<dbReference type="Pfam" id="PF01047">
    <property type="entry name" value="MarR"/>
    <property type="match status" value="1"/>
</dbReference>
<dbReference type="GO" id="GO:0003700">
    <property type="term" value="F:DNA-binding transcription factor activity"/>
    <property type="evidence" value="ECO:0007669"/>
    <property type="project" value="InterPro"/>
</dbReference>
<keyword evidence="2" id="KW-0238">DNA-binding</keyword>
<dbReference type="InterPro" id="IPR000835">
    <property type="entry name" value="HTH_MarR-typ"/>
</dbReference>
<feature type="domain" description="HTH marR-type" evidence="4">
    <location>
        <begin position="16"/>
        <end position="148"/>
    </location>
</feature>
<name>A0A3D8JXY1_9BURK</name>
<proteinExistence type="predicted"/>
<evidence type="ECO:0000256" key="3">
    <source>
        <dbReference type="ARBA" id="ARBA00023163"/>
    </source>
</evidence>
<evidence type="ECO:0000259" key="4">
    <source>
        <dbReference type="PROSITE" id="PS50995"/>
    </source>
</evidence>
<dbReference type="GO" id="GO:0006950">
    <property type="term" value="P:response to stress"/>
    <property type="evidence" value="ECO:0007669"/>
    <property type="project" value="TreeGrafter"/>
</dbReference>
<dbReference type="InterPro" id="IPR036390">
    <property type="entry name" value="WH_DNA-bd_sf"/>
</dbReference>
<dbReference type="InterPro" id="IPR039422">
    <property type="entry name" value="MarR/SlyA-like"/>
</dbReference>
<dbReference type="OrthoDB" id="8795430at2"/>
<dbReference type="SMART" id="SM00347">
    <property type="entry name" value="HTH_MARR"/>
    <property type="match status" value="1"/>
</dbReference>
<evidence type="ECO:0000313" key="6">
    <source>
        <dbReference type="Proteomes" id="UP000256838"/>
    </source>
</evidence>
<protein>
    <submittedName>
        <fullName evidence="5">MarR family transcriptional regulator</fullName>
    </submittedName>
</protein>